<evidence type="ECO:0000256" key="5">
    <source>
        <dbReference type="SAM" id="MobiDB-lite"/>
    </source>
</evidence>
<reference evidence="8 9" key="1">
    <citation type="submission" date="2018-12" db="EMBL/GenBank/DDBJ databases">
        <title>Complete genome sequence of Flaviflexus sp. H23T48.</title>
        <authorList>
            <person name="Bae J.-W."/>
            <person name="Lee J.-Y."/>
        </authorList>
    </citation>
    <scope>NUCLEOTIDE SEQUENCE [LARGE SCALE GENOMIC DNA]</scope>
    <source>
        <strain evidence="8 9">H23T48</strain>
    </source>
</reference>
<dbReference type="Proteomes" id="UP000280344">
    <property type="component" value="Chromosome"/>
</dbReference>
<keyword evidence="1" id="KW-0134">Cell wall</keyword>
<proteinExistence type="predicted"/>
<keyword evidence="4" id="KW-0572">Peptidoglycan-anchor</keyword>
<feature type="region of interest" description="Disordered" evidence="5">
    <location>
        <begin position="1"/>
        <end position="146"/>
    </location>
</feature>
<feature type="compositionally biased region" description="Pro residues" evidence="5">
    <location>
        <begin position="128"/>
        <end position="139"/>
    </location>
</feature>
<keyword evidence="6" id="KW-1133">Transmembrane helix</keyword>
<dbReference type="PANTHER" id="PTHR36489:SF2">
    <property type="entry name" value="APPLE DOMAIN-CONTAINING PROTEIN"/>
    <property type="match status" value="1"/>
</dbReference>
<evidence type="ECO:0000256" key="3">
    <source>
        <dbReference type="ARBA" id="ARBA00022729"/>
    </source>
</evidence>
<keyword evidence="3" id="KW-0732">Signal</keyword>
<dbReference type="EMBL" id="CP034593">
    <property type="protein sequence ID" value="AZQ76917.1"/>
    <property type="molecule type" value="Genomic_DNA"/>
</dbReference>
<dbReference type="PANTHER" id="PTHR36489">
    <property type="entry name" value="PROTEIN-COUPLED RECEPTOR GPR1, PUTATIVE-RELATED"/>
    <property type="match status" value="1"/>
</dbReference>
<gene>
    <name evidence="8" type="ORF">EJ997_05785</name>
</gene>
<feature type="compositionally biased region" description="Polar residues" evidence="5">
    <location>
        <begin position="21"/>
        <end position="31"/>
    </location>
</feature>
<feature type="compositionally biased region" description="Low complexity" evidence="5">
    <location>
        <begin position="43"/>
        <end position="59"/>
    </location>
</feature>
<evidence type="ECO:0000259" key="7">
    <source>
        <dbReference type="Pfam" id="PF00746"/>
    </source>
</evidence>
<feature type="domain" description="Gram-positive cocci surface proteins LPxTG" evidence="7">
    <location>
        <begin position="260"/>
        <end position="296"/>
    </location>
</feature>
<organism evidence="8 9">
    <name type="scientific">Flaviflexus ciconiae</name>
    <dbReference type="NCBI Taxonomy" id="2496867"/>
    <lineage>
        <taxon>Bacteria</taxon>
        <taxon>Bacillati</taxon>
        <taxon>Actinomycetota</taxon>
        <taxon>Actinomycetes</taxon>
        <taxon>Actinomycetales</taxon>
        <taxon>Actinomycetaceae</taxon>
        <taxon>Flaviflexus</taxon>
    </lineage>
</organism>
<keyword evidence="6" id="KW-0472">Membrane</keyword>
<dbReference type="NCBIfam" id="TIGR01167">
    <property type="entry name" value="LPXTG_anchor"/>
    <property type="match status" value="1"/>
</dbReference>
<dbReference type="OrthoDB" id="9989429at2"/>
<dbReference type="Pfam" id="PF00746">
    <property type="entry name" value="Gram_pos_anchor"/>
    <property type="match status" value="1"/>
</dbReference>
<evidence type="ECO:0000256" key="4">
    <source>
        <dbReference type="ARBA" id="ARBA00023088"/>
    </source>
</evidence>
<dbReference type="InterPro" id="IPR019931">
    <property type="entry name" value="LPXTG_anchor"/>
</dbReference>
<name>A0A3Q9G7B2_9ACTO</name>
<keyword evidence="2" id="KW-0964">Secreted</keyword>
<feature type="compositionally biased region" description="Acidic residues" evidence="5">
    <location>
        <begin position="60"/>
        <end position="122"/>
    </location>
</feature>
<accession>A0A3Q9G7B2</accession>
<dbReference type="RefSeq" id="WP_126703723.1">
    <property type="nucleotide sequence ID" value="NZ_CP034593.1"/>
</dbReference>
<evidence type="ECO:0000256" key="6">
    <source>
        <dbReference type="SAM" id="Phobius"/>
    </source>
</evidence>
<feature type="transmembrane region" description="Helical" evidence="6">
    <location>
        <begin position="273"/>
        <end position="291"/>
    </location>
</feature>
<dbReference type="AlphaFoldDB" id="A0A3Q9G7B2"/>
<evidence type="ECO:0000256" key="2">
    <source>
        <dbReference type="ARBA" id="ARBA00022525"/>
    </source>
</evidence>
<evidence type="ECO:0000256" key="1">
    <source>
        <dbReference type="ARBA" id="ARBA00022512"/>
    </source>
</evidence>
<keyword evidence="6" id="KW-0812">Transmembrane</keyword>
<evidence type="ECO:0000313" key="8">
    <source>
        <dbReference type="EMBL" id="AZQ76917.1"/>
    </source>
</evidence>
<sequence>MTSGLFVGATAVAADIPSYPETISPTVNVTEEPTEDPTKAPSDDVTTAPTDEPTVTPTDEPTEEPTDEPTDDPTEEPTDDPTDEPTEEPTDEPTDDPTEEPTDDPTDEPTDDPTDEPTEEPTVDPTTPVDPGPIFPTTPPVQQSPVISPIAPITAVSRDDLTEADLLRGLQIVDDVDFDLVAEITGWGDWFNPVECPHGYPCTYRIVYTVFDSHGNFDDAARDIIITGKPTSNLSSLISRATNDLIDRGIFDTETDADDGAEELPYTGIETEYLFGISAILLASGTGLILASRRKSIR</sequence>
<evidence type="ECO:0000313" key="9">
    <source>
        <dbReference type="Proteomes" id="UP000280344"/>
    </source>
</evidence>
<keyword evidence="9" id="KW-1185">Reference proteome</keyword>
<dbReference type="KEGG" id="flh:EJ997_05785"/>
<protein>
    <submittedName>
        <fullName evidence="8">LPXTG cell wall anchor domain-containing protein</fullName>
    </submittedName>
</protein>